<dbReference type="Pfam" id="PF08448">
    <property type="entry name" value="PAS_4"/>
    <property type="match status" value="2"/>
</dbReference>
<dbReference type="PATRIC" id="fig|768706.3.peg.671"/>
<feature type="domain" description="PAS" evidence="1">
    <location>
        <begin position="753"/>
        <end position="831"/>
    </location>
</feature>
<dbReference type="SMART" id="SM00091">
    <property type="entry name" value="PAS"/>
    <property type="match status" value="7"/>
</dbReference>
<dbReference type="EMBL" id="CP003108">
    <property type="protein sequence ID" value="AET66392.1"/>
    <property type="molecule type" value="Genomic_DNA"/>
</dbReference>
<dbReference type="InterPro" id="IPR013655">
    <property type="entry name" value="PAS_fold_3"/>
</dbReference>
<dbReference type="eggNOG" id="COG2172">
    <property type="taxonomic scope" value="Bacteria"/>
</dbReference>
<dbReference type="InterPro" id="IPR000700">
    <property type="entry name" value="PAS-assoc_C"/>
</dbReference>
<dbReference type="InterPro" id="IPR052155">
    <property type="entry name" value="Biofilm_reg_signaling"/>
</dbReference>
<dbReference type="Pfam" id="PF08447">
    <property type="entry name" value="PAS_3"/>
    <property type="match status" value="1"/>
</dbReference>
<evidence type="ECO:0000259" key="1">
    <source>
        <dbReference type="PROSITE" id="PS50112"/>
    </source>
</evidence>
<dbReference type="Pfam" id="PF13426">
    <property type="entry name" value="PAS_9"/>
    <property type="match status" value="3"/>
</dbReference>
<dbReference type="InterPro" id="IPR036457">
    <property type="entry name" value="PPM-type-like_dom_sf"/>
</dbReference>
<dbReference type="Gene3D" id="3.60.40.10">
    <property type="entry name" value="PPM-type phosphatase domain"/>
    <property type="match status" value="1"/>
</dbReference>
<dbReference type="SUPFAM" id="SSF55874">
    <property type="entry name" value="ATPase domain of HSP90 chaperone/DNA topoisomerase II/histidine kinase"/>
    <property type="match status" value="1"/>
</dbReference>
<dbReference type="Pfam" id="PF07228">
    <property type="entry name" value="SpoIIE"/>
    <property type="match status" value="1"/>
</dbReference>
<dbReference type="InterPro" id="IPR013767">
    <property type="entry name" value="PAS_fold"/>
</dbReference>
<name>G7W7W6_DESOD</name>
<feature type="domain" description="PAC" evidence="2">
    <location>
        <begin position="455"/>
        <end position="507"/>
    </location>
</feature>
<dbReference type="OrthoDB" id="1795357at2"/>
<dbReference type="eggNOG" id="COG5002">
    <property type="taxonomic scope" value="Bacteria"/>
</dbReference>
<dbReference type="eggNOG" id="COG2202">
    <property type="taxonomic scope" value="Bacteria"/>
</dbReference>
<dbReference type="Gene3D" id="3.30.565.10">
    <property type="entry name" value="Histidine kinase-like ATPase, C-terminal domain"/>
    <property type="match status" value="1"/>
</dbReference>
<dbReference type="Pfam" id="PF13581">
    <property type="entry name" value="HATPase_c_2"/>
    <property type="match status" value="1"/>
</dbReference>
<dbReference type="Pfam" id="PF00989">
    <property type="entry name" value="PAS"/>
    <property type="match status" value="1"/>
</dbReference>
<sequence length="1242" mass="142216">MDNQLVKKVCDHQYKESFNFLFNCIEDYIFIVHNSGQVIQANRAVLENLEYSLDEITCLNFDLLFSVTKRLESGNILKGILSGELTELTLPICTKSGREIAVDTRFFKGQLEGNEVLYGISKEVKDVKRAKRHLEKTLGCTSSITALSKFDTGEYIQVNDVLVQTLGYERDEILGKRAGDLNIFLDPQFRDNIISQITEHGCVINCEVNIRDKIGNIHTGLFLAEMIEIADNKYLLTITNDITEKRWQMKEEQKRNNIQSLIEAMPFLAWVKDINGKYITVNKAYEDFYKTKRTELMGKTDFEIFPLKSALNYSKKDKEITKYRINQKLHRVHLKNKKYNEWFEELILPFFDNYGQVSGTIGVANNITAKVQLEMELANQKRFLKTIIDTIPDFIFYKDTNSKLLGCNKGYAERVLGLNEVDIIGKTDSEIVKNPDLANYYLLKDRETFASGKMIKNEEEIALMDGSLIYAETVKAPFWDDQGNLAGLIGISRDITKRKRLEKQLREKVEYAELLFKTVPSAVFSVDRNRRITGWNEMAEVITGYSANEVIGKECSVVLHGVGIEGCNLCSNACESPLINQLCNVVTKDGQTRHVLKSIAVVYDEQGAIREKIECFEDITEMTLMEEELRESHKRYSAIVNNAPQIVVIIRAGIILFVNEAGKEALGYDREFIGREMKEFMTKKTFEHFDQLKEEIAEDYCVSSELELIKQSGEILNVLLKGICIPYESERAFLAVMMDITESKQLNARLRESEEKFRQCAETINEIFLINDKEKIVYVSPAYERITGMSCQSLLDNPHALVGLIHRADRERMRSSFPQSFLNINKAITEEFRIIRSDGKMRWLWLKSYPVQDQAINSYFKVTSIVDITDRKKIEMKLLEREKQTQMEILLAERVQRDSLPHPFVGEEIRVNTIFEPYSTVSGDFFNYKWFDEQKKLCGYIIDVSGHGVATALQTATIKMMLDNVLLQGDVVEAEDILAINEKVMDYLYEDTFVALLYYEFDFKAHALKLISAGITLFLLAKQQECSLIPISGCYLGIVDNPEIEMKIIPFKPGELYCLMSDGASDLIELNGIIKQRSFAAYKGWLEKLAQNPERKDDFSVICIEILKETKEIKVLDINDNTDLEKAQIIISEFLERNLSGDDVSTLEVAVHEALNNGYSASGQVRLKLRRIGGRLIIRVKDFGLGFDVTKVQYDNNYEENFDELRDAGSGRGILLMKLFCDKVIYNAVGNEVLLLKMITTN</sequence>
<dbReference type="Gene3D" id="3.30.450.20">
    <property type="entry name" value="PAS domain"/>
    <property type="match status" value="7"/>
</dbReference>
<dbReference type="InterPro" id="IPR001932">
    <property type="entry name" value="PPM-type_phosphatase-like_dom"/>
</dbReference>
<feature type="domain" description="PAS" evidence="1">
    <location>
        <begin position="153"/>
        <end position="188"/>
    </location>
</feature>
<dbReference type="RefSeq" id="WP_014183217.1">
    <property type="nucleotide sequence ID" value="NC_016584.1"/>
</dbReference>
<dbReference type="Proteomes" id="UP000006346">
    <property type="component" value="Chromosome"/>
</dbReference>
<dbReference type="InterPro" id="IPR036890">
    <property type="entry name" value="HATPase_C_sf"/>
</dbReference>
<protein>
    <submittedName>
        <fullName evidence="3">PAS domain-containing protein,PAS domain-containing protein,PAS domain-containing protein</fullName>
    </submittedName>
</protein>
<dbReference type="PANTHER" id="PTHR44757">
    <property type="entry name" value="DIGUANYLATE CYCLASE DGCP"/>
    <property type="match status" value="1"/>
</dbReference>
<dbReference type="HOGENOM" id="CLU_007146_0_0_9"/>
<proteinExistence type="predicted"/>
<accession>G7W7W6</accession>
<dbReference type="InterPro" id="IPR003594">
    <property type="entry name" value="HATPase_dom"/>
</dbReference>
<feature type="domain" description="PAS" evidence="1">
    <location>
        <begin position="508"/>
        <end position="553"/>
    </location>
</feature>
<dbReference type="AlphaFoldDB" id="G7W7W6"/>
<dbReference type="InterPro" id="IPR001610">
    <property type="entry name" value="PAC"/>
</dbReference>
<dbReference type="PROSITE" id="PS50113">
    <property type="entry name" value="PAC"/>
    <property type="match status" value="4"/>
</dbReference>
<dbReference type="SMART" id="SM00331">
    <property type="entry name" value="PP2C_SIG"/>
    <property type="match status" value="1"/>
</dbReference>
<feature type="domain" description="PAC" evidence="2">
    <location>
        <begin position="702"/>
        <end position="752"/>
    </location>
</feature>
<dbReference type="eggNOG" id="COG3829">
    <property type="taxonomic scope" value="Bacteria"/>
</dbReference>
<dbReference type="CDD" id="cd00130">
    <property type="entry name" value="PAS"/>
    <property type="match status" value="5"/>
</dbReference>
<dbReference type="NCBIfam" id="TIGR00229">
    <property type="entry name" value="sensory_box"/>
    <property type="match status" value="5"/>
</dbReference>
<evidence type="ECO:0000313" key="4">
    <source>
        <dbReference type="Proteomes" id="UP000006346"/>
    </source>
</evidence>
<dbReference type="InterPro" id="IPR013656">
    <property type="entry name" value="PAS_4"/>
</dbReference>
<reference evidence="3 4" key="2">
    <citation type="journal article" date="2012" name="J. Bacteriol.">
        <title>Complete genome sequences of Desulfosporosinus orientis DSM765T, Desulfosporosinus youngiae DSM17734T, Desulfosporosinus meridiei DSM13257T, and Desulfosporosinus acidiphilus DSM22704T.</title>
        <authorList>
            <person name="Pester M."/>
            <person name="Brambilla E."/>
            <person name="Alazard D."/>
            <person name="Rattei T."/>
            <person name="Weinmaier T."/>
            <person name="Han J."/>
            <person name="Lucas S."/>
            <person name="Lapidus A."/>
            <person name="Cheng J.F."/>
            <person name="Goodwin L."/>
            <person name="Pitluck S."/>
            <person name="Peters L."/>
            <person name="Ovchinnikova G."/>
            <person name="Teshima H."/>
            <person name="Detter J.C."/>
            <person name="Han C.S."/>
            <person name="Tapia R."/>
            <person name="Land M.L."/>
            <person name="Hauser L."/>
            <person name="Kyrpides N.C."/>
            <person name="Ivanova N.N."/>
            <person name="Pagani I."/>
            <person name="Huntmann M."/>
            <person name="Wei C.L."/>
            <person name="Davenport K.W."/>
            <person name="Daligault H."/>
            <person name="Chain P.S."/>
            <person name="Chen A."/>
            <person name="Mavromatis K."/>
            <person name="Markowitz V."/>
            <person name="Szeto E."/>
            <person name="Mikhailova N."/>
            <person name="Pati A."/>
            <person name="Wagner M."/>
            <person name="Woyke T."/>
            <person name="Ollivier B."/>
            <person name="Klenk H.P."/>
            <person name="Spring S."/>
            <person name="Loy A."/>
        </authorList>
    </citation>
    <scope>NUCLEOTIDE SEQUENCE [LARGE SCALE GENOMIC DNA]</scope>
    <source>
        <strain evidence="4">ATCC 19365 / DSM 765 / NCIMB 8382 / VKM B-1628</strain>
    </source>
</reference>
<organism evidence="3 4">
    <name type="scientific">Desulfosporosinus orientis (strain ATCC 19365 / DSM 765 / NCIMB 8382 / VKM B-1628 / Singapore I)</name>
    <name type="common">Desulfotomaculum orientis</name>
    <dbReference type="NCBI Taxonomy" id="768706"/>
    <lineage>
        <taxon>Bacteria</taxon>
        <taxon>Bacillati</taxon>
        <taxon>Bacillota</taxon>
        <taxon>Clostridia</taxon>
        <taxon>Eubacteriales</taxon>
        <taxon>Desulfitobacteriaceae</taxon>
        <taxon>Desulfosporosinus</taxon>
    </lineage>
</organism>
<dbReference type="GO" id="GO:0006355">
    <property type="term" value="P:regulation of DNA-templated transcription"/>
    <property type="evidence" value="ECO:0007669"/>
    <property type="project" value="InterPro"/>
</dbReference>
<reference evidence="4" key="1">
    <citation type="submission" date="2011-11" db="EMBL/GenBank/DDBJ databases">
        <title>Complete sequence of Desulfosporosinus orientis DSM 765.</title>
        <authorList>
            <person name="Lucas S."/>
            <person name="Han J."/>
            <person name="Lapidus A."/>
            <person name="Cheng J.-F."/>
            <person name="Goodwin L."/>
            <person name="Pitluck S."/>
            <person name="Peters L."/>
            <person name="Ovchinnikova G."/>
            <person name="Teshima H."/>
            <person name="Detter J.C."/>
            <person name="Han C."/>
            <person name="Tapia R."/>
            <person name="Land M."/>
            <person name="Hauser L."/>
            <person name="Kyrpides N."/>
            <person name="Ivanova N."/>
            <person name="Pagani I."/>
            <person name="Pester M."/>
            <person name="Spring S."/>
            <person name="Ollivier B."/>
            <person name="Rattei T."/>
            <person name="Klenk H.-P."/>
            <person name="Wagner M."/>
            <person name="Loy A."/>
            <person name="Woyke T."/>
        </authorList>
    </citation>
    <scope>NUCLEOTIDE SEQUENCE [LARGE SCALE GENOMIC DNA]</scope>
    <source>
        <strain evidence="4">ATCC 19365 / DSM 765 / NCIMB 8382 / VKM B-1628</strain>
    </source>
</reference>
<feature type="domain" description="PAC" evidence="2">
    <location>
        <begin position="572"/>
        <end position="631"/>
    </location>
</feature>
<dbReference type="PANTHER" id="PTHR44757:SF2">
    <property type="entry name" value="BIOFILM ARCHITECTURE MAINTENANCE PROTEIN MBAA"/>
    <property type="match status" value="1"/>
</dbReference>
<dbReference type="InterPro" id="IPR000014">
    <property type="entry name" value="PAS"/>
</dbReference>
<dbReference type="eggNOG" id="COG2208">
    <property type="taxonomic scope" value="Bacteria"/>
</dbReference>
<evidence type="ECO:0000259" key="2">
    <source>
        <dbReference type="PROSITE" id="PS50113"/>
    </source>
</evidence>
<dbReference type="InterPro" id="IPR035965">
    <property type="entry name" value="PAS-like_dom_sf"/>
</dbReference>
<keyword evidence="4" id="KW-1185">Reference proteome</keyword>
<dbReference type="SMART" id="SM00086">
    <property type="entry name" value="PAC"/>
    <property type="match status" value="5"/>
</dbReference>
<dbReference type="STRING" id="768706.Desor_0703"/>
<feature type="domain" description="PAC" evidence="2">
    <location>
        <begin position="828"/>
        <end position="880"/>
    </location>
</feature>
<feature type="domain" description="PAS" evidence="1">
    <location>
        <begin position="254"/>
        <end position="300"/>
    </location>
</feature>
<evidence type="ECO:0000313" key="3">
    <source>
        <dbReference type="EMBL" id="AET66392.1"/>
    </source>
</evidence>
<dbReference type="SUPFAM" id="SSF55785">
    <property type="entry name" value="PYP-like sensor domain (PAS domain)"/>
    <property type="match status" value="7"/>
</dbReference>
<dbReference type="PROSITE" id="PS50112">
    <property type="entry name" value="PAS"/>
    <property type="match status" value="4"/>
</dbReference>
<dbReference type="KEGG" id="dor:Desor_0703"/>
<dbReference type="CDD" id="cd16936">
    <property type="entry name" value="HATPase_RsbW-like"/>
    <property type="match status" value="1"/>
</dbReference>
<gene>
    <name evidence="3" type="ordered locus">Desor_0703</name>
</gene>